<protein>
    <submittedName>
        <fullName evidence="2">Uncharacterized protein</fullName>
    </submittedName>
</protein>
<dbReference type="OrthoDB" id="269524at2"/>
<keyword evidence="1" id="KW-1133">Transmembrane helix</keyword>
<feature type="transmembrane region" description="Helical" evidence="1">
    <location>
        <begin position="457"/>
        <end position="476"/>
    </location>
</feature>
<keyword evidence="3" id="KW-1185">Reference proteome</keyword>
<reference evidence="2 3" key="1">
    <citation type="submission" date="2019-02" db="EMBL/GenBank/DDBJ databases">
        <title>Deep-cultivation of Planctomycetes and their phenomic and genomic characterization uncovers novel biology.</title>
        <authorList>
            <person name="Wiegand S."/>
            <person name="Jogler M."/>
            <person name="Boedeker C."/>
            <person name="Pinto D."/>
            <person name="Vollmers J."/>
            <person name="Rivas-Marin E."/>
            <person name="Kohn T."/>
            <person name="Peeters S.H."/>
            <person name="Heuer A."/>
            <person name="Rast P."/>
            <person name="Oberbeckmann S."/>
            <person name="Bunk B."/>
            <person name="Jeske O."/>
            <person name="Meyerdierks A."/>
            <person name="Storesund J.E."/>
            <person name="Kallscheuer N."/>
            <person name="Luecker S."/>
            <person name="Lage O.M."/>
            <person name="Pohl T."/>
            <person name="Merkel B.J."/>
            <person name="Hornburger P."/>
            <person name="Mueller R.-W."/>
            <person name="Bruemmer F."/>
            <person name="Labrenz M."/>
            <person name="Spormann A.M."/>
            <person name="Op Den Camp H."/>
            <person name="Overmann J."/>
            <person name="Amann R."/>
            <person name="Jetten M.S.M."/>
            <person name="Mascher T."/>
            <person name="Medema M.H."/>
            <person name="Devos D.P."/>
            <person name="Kaster A.-K."/>
            <person name="Ovreas L."/>
            <person name="Rohde M."/>
            <person name="Galperin M.Y."/>
            <person name="Jogler C."/>
        </authorList>
    </citation>
    <scope>NUCLEOTIDE SEQUENCE [LARGE SCALE GENOMIC DNA]</scope>
    <source>
        <strain evidence="2 3">CA13</strain>
    </source>
</reference>
<proteinExistence type="predicted"/>
<dbReference type="Proteomes" id="UP000315010">
    <property type="component" value="Unassembled WGS sequence"/>
</dbReference>
<keyword evidence="1" id="KW-0472">Membrane</keyword>
<organism evidence="2 3">
    <name type="scientific">Novipirellula herctigrandis</name>
    <dbReference type="NCBI Taxonomy" id="2527986"/>
    <lineage>
        <taxon>Bacteria</taxon>
        <taxon>Pseudomonadati</taxon>
        <taxon>Planctomycetota</taxon>
        <taxon>Planctomycetia</taxon>
        <taxon>Pirellulales</taxon>
        <taxon>Pirellulaceae</taxon>
        <taxon>Novipirellula</taxon>
    </lineage>
</organism>
<accession>A0A5C5YN08</accession>
<sequence length="793" mass="88329">MKWSALMIVIAALVSVALLSLGPVFGQATPRDGLLPPLCEAVTIPTTKNNTLGFVASVTLAERDLVGTVPVRIVVRSTTTFPADRELVFRFASSVNGQAPVANGLEMDVPVSLLEGTKQSDITRYLPKWSLGDGYDIRVLEDARFLENCDAKIENEIVSRRDAMLAEYALNWTYIAESDQVKIETLPDIRSLVLVRGQVIALDPSRAPKEQPQYWDMFLQTSRNRHLASIVGQANLPTDWRGYLGTDLIVISQAGLEITKTNGHFQAIRDFVLSGGTIAITETSSEAVFVDLFGLAEQTPSELTAVKERETAYTLDELKNIRSTYEQGIAQLLKPNRSGSLETLPGFSWNSAERPIDDSAQAQLEWFQTQNQEMGRVLGVGHRKWIDELQVRRLGMGMVFGFAPSVDDPFKNVVYWKIIDRIVSHRASPTLRRGVDPILGDRRFFRWTVPGVAQPPVYTFMGLLTLFVILVGPVAYRMTARRGRSYLMFLIAPVLAIVTTVTMFAYGIVADGFGTSARVRQLTWVDGASGDASERIQSTYFAGLRPSEGLSFGPTSEVMRYPDGSAESLEKLESRPPEILGRITLTENSQQFDSSFLPSRQQRQFVVHRPRHDIGGVSIHVQNSDDVGSTASVSNDLGMNLRGLVIRDSTGKYWQAERVESDPRRLTLMLPLTSKEASQAISDLYNEFRPIDLVVTSRKRNANRSRRYTNDLVTTINEAKDFPLDRSSTYQNVLDGSFEFWLNETLKLQAELPKSHFVAISDVSKDVIVVEGTQLVDSVRYVFGTLRNVEQAP</sequence>
<dbReference type="AlphaFoldDB" id="A0A5C5YN08"/>
<feature type="transmembrane region" description="Helical" evidence="1">
    <location>
        <begin position="488"/>
        <end position="509"/>
    </location>
</feature>
<name>A0A5C5YN08_9BACT</name>
<dbReference type="RefSeq" id="WP_146404102.1">
    <property type="nucleotide sequence ID" value="NZ_SJPJ01000002.1"/>
</dbReference>
<keyword evidence="1" id="KW-0812">Transmembrane</keyword>
<gene>
    <name evidence="2" type="ORF">CA13_68040</name>
</gene>
<evidence type="ECO:0000313" key="2">
    <source>
        <dbReference type="EMBL" id="TWT76311.1"/>
    </source>
</evidence>
<evidence type="ECO:0000256" key="1">
    <source>
        <dbReference type="SAM" id="Phobius"/>
    </source>
</evidence>
<evidence type="ECO:0000313" key="3">
    <source>
        <dbReference type="Proteomes" id="UP000315010"/>
    </source>
</evidence>
<comment type="caution">
    <text evidence="2">The sequence shown here is derived from an EMBL/GenBank/DDBJ whole genome shotgun (WGS) entry which is preliminary data.</text>
</comment>
<dbReference type="EMBL" id="SJPJ01000002">
    <property type="protein sequence ID" value="TWT76311.1"/>
    <property type="molecule type" value="Genomic_DNA"/>
</dbReference>